<reference evidence="2" key="1">
    <citation type="journal article" date="2023" name="Mol. Phylogenet. Evol.">
        <title>Genome-scale phylogeny and comparative genomics of the fungal order Sordariales.</title>
        <authorList>
            <person name="Hensen N."/>
            <person name="Bonometti L."/>
            <person name="Westerberg I."/>
            <person name="Brannstrom I.O."/>
            <person name="Guillou S."/>
            <person name="Cros-Aarteil S."/>
            <person name="Calhoun S."/>
            <person name="Haridas S."/>
            <person name="Kuo A."/>
            <person name="Mondo S."/>
            <person name="Pangilinan J."/>
            <person name="Riley R."/>
            <person name="LaButti K."/>
            <person name="Andreopoulos B."/>
            <person name="Lipzen A."/>
            <person name="Chen C."/>
            <person name="Yan M."/>
            <person name="Daum C."/>
            <person name="Ng V."/>
            <person name="Clum A."/>
            <person name="Steindorff A."/>
            <person name="Ohm R.A."/>
            <person name="Martin F."/>
            <person name="Silar P."/>
            <person name="Natvig D.O."/>
            <person name="Lalanne C."/>
            <person name="Gautier V."/>
            <person name="Ament-Velasquez S.L."/>
            <person name="Kruys A."/>
            <person name="Hutchinson M.I."/>
            <person name="Powell A.J."/>
            <person name="Barry K."/>
            <person name="Miller A.N."/>
            <person name="Grigoriev I.V."/>
            <person name="Debuchy R."/>
            <person name="Gladieux P."/>
            <person name="Hiltunen Thoren M."/>
            <person name="Johannesson H."/>
        </authorList>
    </citation>
    <scope>NUCLEOTIDE SEQUENCE</scope>
    <source>
        <strain evidence="2">CBS 955.72</strain>
    </source>
</reference>
<dbReference type="EMBL" id="JAUIQD010000003">
    <property type="protein sequence ID" value="KAK3357140.1"/>
    <property type="molecule type" value="Genomic_DNA"/>
</dbReference>
<evidence type="ECO:0000256" key="1">
    <source>
        <dbReference type="SAM" id="SignalP"/>
    </source>
</evidence>
<accession>A0AAJ0HLP2</accession>
<reference evidence="2" key="2">
    <citation type="submission" date="2023-06" db="EMBL/GenBank/DDBJ databases">
        <authorList>
            <consortium name="Lawrence Berkeley National Laboratory"/>
            <person name="Haridas S."/>
            <person name="Hensen N."/>
            <person name="Bonometti L."/>
            <person name="Westerberg I."/>
            <person name="Brannstrom I.O."/>
            <person name="Guillou S."/>
            <person name="Cros-Aarteil S."/>
            <person name="Calhoun S."/>
            <person name="Kuo A."/>
            <person name="Mondo S."/>
            <person name="Pangilinan J."/>
            <person name="Riley R."/>
            <person name="Labutti K."/>
            <person name="Andreopoulos B."/>
            <person name="Lipzen A."/>
            <person name="Chen C."/>
            <person name="Yanf M."/>
            <person name="Daum C."/>
            <person name="Ng V."/>
            <person name="Clum A."/>
            <person name="Steindorff A."/>
            <person name="Ohm R."/>
            <person name="Martin F."/>
            <person name="Silar P."/>
            <person name="Natvig D."/>
            <person name="Lalanne C."/>
            <person name="Gautier V."/>
            <person name="Ament-Velasquez S.L."/>
            <person name="Kruys A."/>
            <person name="Hutchinson M.I."/>
            <person name="Powell A.J."/>
            <person name="Barry K."/>
            <person name="Miller A.N."/>
            <person name="Grigoriev I.V."/>
            <person name="Debuchy R."/>
            <person name="Gladieux P."/>
            <person name="Thoren M.H."/>
            <person name="Johannesson H."/>
        </authorList>
    </citation>
    <scope>NUCLEOTIDE SEQUENCE</scope>
    <source>
        <strain evidence="2">CBS 955.72</strain>
    </source>
</reference>
<name>A0AAJ0HLP2_9PEZI</name>
<organism evidence="2 3">
    <name type="scientific">Lasiosphaeria hispida</name>
    <dbReference type="NCBI Taxonomy" id="260671"/>
    <lineage>
        <taxon>Eukaryota</taxon>
        <taxon>Fungi</taxon>
        <taxon>Dikarya</taxon>
        <taxon>Ascomycota</taxon>
        <taxon>Pezizomycotina</taxon>
        <taxon>Sordariomycetes</taxon>
        <taxon>Sordariomycetidae</taxon>
        <taxon>Sordariales</taxon>
        <taxon>Lasiosphaeriaceae</taxon>
        <taxon>Lasiosphaeria</taxon>
    </lineage>
</organism>
<evidence type="ECO:0008006" key="4">
    <source>
        <dbReference type="Google" id="ProtNLM"/>
    </source>
</evidence>
<dbReference type="Proteomes" id="UP001275084">
    <property type="component" value="Unassembled WGS sequence"/>
</dbReference>
<protein>
    <recommendedName>
        <fullName evidence="4">Secreted protein</fullName>
    </recommendedName>
</protein>
<feature type="chain" id="PRO_5042617850" description="Secreted protein" evidence="1">
    <location>
        <begin position="31"/>
        <end position="125"/>
    </location>
</feature>
<keyword evidence="1" id="KW-0732">Signal</keyword>
<feature type="signal peptide" evidence="1">
    <location>
        <begin position="1"/>
        <end position="30"/>
    </location>
</feature>
<evidence type="ECO:0000313" key="3">
    <source>
        <dbReference type="Proteomes" id="UP001275084"/>
    </source>
</evidence>
<dbReference type="AlphaFoldDB" id="A0AAJ0HLP2"/>
<keyword evidence="3" id="KW-1185">Reference proteome</keyword>
<gene>
    <name evidence="2" type="ORF">B0T25DRAFT_538377</name>
</gene>
<evidence type="ECO:0000313" key="2">
    <source>
        <dbReference type="EMBL" id="KAK3357140.1"/>
    </source>
</evidence>
<comment type="caution">
    <text evidence="2">The sequence shown here is derived from an EMBL/GenBank/DDBJ whole genome shotgun (WGS) entry which is preliminary data.</text>
</comment>
<sequence>MPLFGALLSVSLSAVLVWISCTPIVPRAQAMSEKGVLSEATPISHALDRRDCVTQPDQVRSFNKADKTGNTKTSRLTKKCAVVHAYVVCKSNTLYLLHPVVYVSHQLTDRRHTTAKTHKAYPGCP</sequence>
<proteinExistence type="predicted"/>